<dbReference type="InterPro" id="IPR001296">
    <property type="entry name" value="Glyco_trans_1"/>
</dbReference>
<dbReference type="PANTHER" id="PTHR46635:SF1">
    <property type="entry name" value="GLYCOSYL TRANSFERASE FAMILY 1 PROTEIN"/>
    <property type="match status" value="1"/>
</dbReference>
<evidence type="ECO:0000313" key="4">
    <source>
        <dbReference type="EMBL" id="KAH9295530.1"/>
    </source>
</evidence>
<evidence type="ECO:0000256" key="1">
    <source>
        <dbReference type="ARBA" id="ARBA00022676"/>
    </source>
</evidence>
<protein>
    <recommendedName>
        <fullName evidence="3">Glycosyl transferase family 1 domain-containing protein</fullName>
    </recommendedName>
</protein>
<dbReference type="GO" id="GO:0016757">
    <property type="term" value="F:glycosyltransferase activity"/>
    <property type="evidence" value="ECO:0007669"/>
    <property type="project" value="UniProtKB-KW"/>
</dbReference>
<dbReference type="SUPFAM" id="SSF53756">
    <property type="entry name" value="UDP-Glycosyltransferase/glycogen phosphorylase"/>
    <property type="match status" value="1"/>
</dbReference>
<dbReference type="AlphaFoldDB" id="A0AA38C818"/>
<dbReference type="Pfam" id="PF00534">
    <property type="entry name" value="Glycos_transf_1"/>
    <property type="match status" value="1"/>
</dbReference>
<accession>A0AA38C818</accession>
<dbReference type="Proteomes" id="UP000824469">
    <property type="component" value="Unassembled WGS sequence"/>
</dbReference>
<proteinExistence type="predicted"/>
<gene>
    <name evidence="4" type="ORF">KI387_039118</name>
</gene>
<dbReference type="OMA" id="HFMATQK"/>
<keyword evidence="1" id="KW-0328">Glycosyltransferase</keyword>
<dbReference type="Gene3D" id="3.40.50.2000">
    <property type="entry name" value="Glycogen Phosphorylase B"/>
    <property type="match status" value="1"/>
</dbReference>
<keyword evidence="5" id="KW-1185">Reference proteome</keyword>
<dbReference type="EMBL" id="JAHRHJ020000011">
    <property type="protein sequence ID" value="KAH9295530.1"/>
    <property type="molecule type" value="Genomic_DNA"/>
</dbReference>
<evidence type="ECO:0000256" key="2">
    <source>
        <dbReference type="SAM" id="MobiDB-lite"/>
    </source>
</evidence>
<sequence>MRYGSPIETWEVEHFMATQKREDLREQLGLNLTDFVIVVTGSPFIYRGVWLEHTLVMQAILPLMSELKVESGKDNQLKLIIMSGNSSAYDVALQAIARQLGFPSGSVQHVGVDGHENIILSIADLVIYSSLHEEQAFPAILLRAMSFEKPIIAPNLTIVQKYIEDGKHGFLFPVGNVNMITKAVSLAMLNGRLSVLAHQIASAGRLHARDVMASDVIVGYGTLLENVLQFPSEAVLPLPASEIPVEVKKVWQWDLFAVPSESRTEFQHQNIRKNSVVFQVEDLWKSRRHMAGFVSGSSYRKDGMIELPYWEEQRANEIAEDIKIREGDQLEERSIEPKHTWEDVYRSVKRVERTKDELHERDDGEMERTGQTLCIYEPYYGPGTWPFLHQGALYRGIGLATEGLRNGTDDVDAPARLPLLKDAYYRDVLCEYGAYFSFANRVDQIHKNPWIGFQSWRAVGKKVSLSAVVEKELINAVTAGRHGNAVYFWVRMDKDVKHTTRGSAFQQQDFWSFCDATNAGNCRVVFTNAFKRMYNLPESWTGLPPMPLDGDSWSVQHSWVMPTSSFMELVMFARIFVDSVDAQHYEEHQKNGTCCLSMAKIENQHCYCRLLELLVNVWAYHSARMMVYVNPETGLMQEQHRLENRKGQMWVKWFNFSRLKTMDEDLAEEADYDHPAKRWLWPRTGEIFWQGTYERERQQNYYLKMLKKRRSKQKVDRMRIKYRQKTLGKYRKPPPPEVGDKEKEDHAA</sequence>
<feature type="compositionally biased region" description="Basic residues" evidence="2">
    <location>
        <begin position="720"/>
        <end position="732"/>
    </location>
</feature>
<organism evidence="4 5">
    <name type="scientific">Taxus chinensis</name>
    <name type="common">Chinese yew</name>
    <name type="synonym">Taxus wallichiana var. chinensis</name>
    <dbReference type="NCBI Taxonomy" id="29808"/>
    <lineage>
        <taxon>Eukaryota</taxon>
        <taxon>Viridiplantae</taxon>
        <taxon>Streptophyta</taxon>
        <taxon>Embryophyta</taxon>
        <taxon>Tracheophyta</taxon>
        <taxon>Spermatophyta</taxon>
        <taxon>Pinopsida</taxon>
        <taxon>Pinidae</taxon>
        <taxon>Conifers II</taxon>
        <taxon>Cupressales</taxon>
        <taxon>Taxaceae</taxon>
        <taxon>Taxus</taxon>
    </lineage>
</organism>
<keyword evidence="1" id="KW-0808">Transferase</keyword>
<feature type="region of interest" description="Disordered" evidence="2">
    <location>
        <begin position="713"/>
        <end position="748"/>
    </location>
</feature>
<feature type="domain" description="Glycosyl transferase family 1" evidence="3">
    <location>
        <begin position="73"/>
        <end position="202"/>
    </location>
</feature>
<comment type="caution">
    <text evidence="4">The sequence shown here is derived from an EMBL/GenBank/DDBJ whole genome shotgun (WGS) entry which is preliminary data.</text>
</comment>
<dbReference type="PANTHER" id="PTHR46635">
    <property type="entry name" value="GLYCOSYL TRANSFERASE FAMILY 1 PROTEIN"/>
    <property type="match status" value="1"/>
</dbReference>
<evidence type="ECO:0000313" key="5">
    <source>
        <dbReference type="Proteomes" id="UP000824469"/>
    </source>
</evidence>
<evidence type="ECO:0000259" key="3">
    <source>
        <dbReference type="Pfam" id="PF00534"/>
    </source>
</evidence>
<name>A0AA38C818_TAXCH</name>
<reference evidence="4 5" key="1">
    <citation type="journal article" date="2021" name="Nat. Plants">
        <title>The Taxus genome provides insights into paclitaxel biosynthesis.</title>
        <authorList>
            <person name="Xiong X."/>
            <person name="Gou J."/>
            <person name="Liao Q."/>
            <person name="Li Y."/>
            <person name="Zhou Q."/>
            <person name="Bi G."/>
            <person name="Li C."/>
            <person name="Du R."/>
            <person name="Wang X."/>
            <person name="Sun T."/>
            <person name="Guo L."/>
            <person name="Liang H."/>
            <person name="Lu P."/>
            <person name="Wu Y."/>
            <person name="Zhang Z."/>
            <person name="Ro D.K."/>
            <person name="Shang Y."/>
            <person name="Huang S."/>
            <person name="Yan J."/>
        </authorList>
    </citation>
    <scope>NUCLEOTIDE SEQUENCE [LARGE SCALE GENOMIC DNA]</scope>
    <source>
        <strain evidence="4">Ta-2019</strain>
    </source>
</reference>
<feature type="compositionally biased region" description="Basic and acidic residues" evidence="2">
    <location>
        <begin position="738"/>
        <end position="748"/>
    </location>
</feature>